<dbReference type="Proteomes" id="UP000593566">
    <property type="component" value="Unassembled WGS sequence"/>
</dbReference>
<name>A0A8H6CI88_9LECA</name>
<reference evidence="3 4" key="1">
    <citation type="journal article" date="2020" name="Genomics">
        <title>Complete, high-quality genomes from long-read metagenomic sequencing of two wolf lichen thalli reveals enigmatic genome architecture.</title>
        <authorList>
            <person name="McKenzie S.K."/>
            <person name="Walston R.F."/>
            <person name="Allen J.L."/>
        </authorList>
    </citation>
    <scope>NUCLEOTIDE SEQUENCE [LARGE SCALE GENOMIC DNA]</scope>
    <source>
        <strain evidence="3">WasteWater1</strain>
    </source>
</reference>
<dbReference type="PANTHER" id="PTHR36223">
    <property type="entry name" value="BETA-LACTAMASE-TYPE TRANSPEPTIDASE FOLD DOMAIN CONTAINING PROTEIN"/>
    <property type="match status" value="1"/>
</dbReference>
<organism evidence="3 4">
    <name type="scientific">Letharia lupina</name>
    <dbReference type="NCBI Taxonomy" id="560253"/>
    <lineage>
        <taxon>Eukaryota</taxon>
        <taxon>Fungi</taxon>
        <taxon>Dikarya</taxon>
        <taxon>Ascomycota</taxon>
        <taxon>Pezizomycotina</taxon>
        <taxon>Lecanoromycetes</taxon>
        <taxon>OSLEUM clade</taxon>
        <taxon>Lecanoromycetidae</taxon>
        <taxon>Lecanorales</taxon>
        <taxon>Lecanorineae</taxon>
        <taxon>Parmeliaceae</taxon>
        <taxon>Letharia</taxon>
    </lineage>
</organism>
<proteinExistence type="predicted"/>
<dbReference type="Pfam" id="PF25534">
    <property type="entry name" value="DUF7918"/>
    <property type="match status" value="1"/>
</dbReference>
<evidence type="ECO:0000313" key="4">
    <source>
        <dbReference type="Proteomes" id="UP000593566"/>
    </source>
</evidence>
<feature type="domain" description="DUF7918" evidence="2">
    <location>
        <begin position="6"/>
        <end position="245"/>
    </location>
</feature>
<accession>A0A8H6CI88</accession>
<protein>
    <recommendedName>
        <fullName evidence="2">DUF7918 domain-containing protein</fullName>
    </recommendedName>
</protein>
<evidence type="ECO:0000256" key="1">
    <source>
        <dbReference type="SAM" id="MobiDB-lite"/>
    </source>
</evidence>
<dbReference type="RefSeq" id="XP_037153098.1">
    <property type="nucleotide sequence ID" value="XM_037301464.1"/>
</dbReference>
<sequence>MAILNGLTVSIEVNGNSLHEYRDHDSQEVRLDPMSEYIESFSSAAFAIRLSIPKIFSFTSDALGVFLYLDGTYVESGISEKGLHDYRFKGTFRVGEGGLGYKEFTLNEIKLEDSSSSKAKDPATSVLADLGTIAVQVFRMRIVESRIREGANRSVALDLRDELQVSEEELKGRSVTHSAKLGYKGPADSGPILTVYHRLGGFRPSAGRDAMRTEYVDGETSPLAVLKLKYRSRRPLQGLLLVSRTPTSSRSSTYVALKGRPFEELNAAEKDELVRRQQTRYRIEHESRVKLESGVKIERGIKRERDEEYEELMASASAKKVKGPIANGETVEISDED</sequence>
<evidence type="ECO:0000313" key="3">
    <source>
        <dbReference type="EMBL" id="KAF6224038.1"/>
    </source>
</evidence>
<dbReference type="GeneID" id="59339002"/>
<gene>
    <name evidence="3" type="ORF">HO133_010612</name>
</gene>
<dbReference type="AlphaFoldDB" id="A0A8H6CI88"/>
<comment type="caution">
    <text evidence="3">The sequence shown here is derived from an EMBL/GenBank/DDBJ whole genome shotgun (WGS) entry which is preliminary data.</text>
</comment>
<dbReference type="EMBL" id="JACCJB010000009">
    <property type="protein sequence ID" value="KAF6224038.1"/>
    <property type="molecule type" value="Genomic_DNA"/>
</dbReference>
<evidence type="ECO:0000259" key="2">
    <source>
        <dbReference type="Pfam" id="PF25534"/>
    </source>
</evidence>
<keyword evidence="4" id="KW-1185">Reference proteome</keyword>
<dbReference type="PANTHER" id="PTHR36223:SF1">
    <property type="entry name" value="TRANSCRIPTION ELONGATION FACTOR EAF N-TERMINAL DOMAIN-CONTAINING PROTEIN"/>
    <property type="match status" value="1"/>
</dbReference>
<dbReference type="InterPro" id="IPR057678">
    <property type="entry name" value="DUF7918"/>
</dbReference>
<feature type="region of interest" description="Disordered" evidence="1">
    <location>
        <begin position="314"/>
        <end position="337"/>
    </location>
</feature>